<dbReference type="Proteomes" id="UP000408482">
    <property type="component" value="Unassembled WGS sequence"/>
</dbReference>
<gene>
    <name evidence="1" type="ORF">RSSSTS7063_01396</name>
</gene>
<protein>
    <submittedName>
        <fullName evidence="1">Uncharacterized protein</fullName>
    </submittedName>
</protein>
<organism evidence="1 2">
    <name type="scientific">Blautia luti</name>
    <dbReference type="NCBI Taxonomy" id="89014"/>
    <lineage>
        <taxon>Bacteria</taxon>
        <taxon>Bacillati</taxon>
        <taxon>Bacillota</taxon>
        <taxon>Clostridia</taxon>
        <taxon>Lachnospirales</taxon>
        <taxon>Lachnospiraceae</taxon>
        <taxon>Blautia</taxon>
    </lineage>
</organism>
<dbReference type="AlphaFoldDB" id="A0A564W7G6"/>
<accession>A0A564W7G6</accession>
<name>A0A564W7G6_9FIRM</name>
<evidence type="ECO:0000313" key="2">
    <source>
        <dbReference type="Proteomes" id="UP000408482"/>
    </source>
</evidence>
<dbReference type="EMBL" id="CABHNW010000172">
    <property type="protein sequence ID" value="VUX40785.1"/>
    <property type="molecule type" value="Genomic_DNA"/>
</dbReference>
<evidence type="ECO:0000313" key="1">
    <source>
        <dbReference type="EMBL" id="VUX40785.1"/>
    </source>
</evidence>
<proteinExistence type="predicted"/>
<sequence length="37" mass="3987">MCQAVQEMCDDARAEGRTQGFTEGESIGLQKQALLTA</sequence>
<keyword evidence="2" id="KW-1185">Reference proteome</keyword>
<reference evidence="1 2" key="1">
    <citation type="submission" date="2019-07" db="EMBL/GenBank/DDBJ databases">
        <authorList>
            <person name="Hibberd C M."/>
            <person name="Gehrig L. J."/>
            <person name="Chang H.-W."/>
            <person name="Venkatesh S."/>
        </authorList>
    </citation>
    <scope>NUCLEOTIDE SEQUENCE [LARGE SCALE GENOMIC DNA]</scope>
    <source>
        <strain evidence="1">Blautia_luti_SSTS_Bg7063</strain>
    </source>
</reference>